<dbReference type="EMBL" id="UETB01000004">
    <property type="protein sequence ID" value="SSA40102.1"/>
    <property type="molecule type" value="Genomic_DNA"/>
</dbReference>
<dbReference type="Gene3D" id="3.10.105.10">
    <property type="entry name" value="Dipeptide-binding Protein, Domain 3"/>
    <property type="match status" value="1"/>
</dbReference>
<evidence type="ECO:0000259" key="4">
    <source>
        <dbReference type="Pfam" id="PF00496"/>
    </source>
</evidence>
<dbReference type="Pfam" id="PF00496">
    <property type="entry name" value="SBP_bac_5"/>
    <property type="match status" value="1"/>
</dbReference>
<evidence type="ECO:0000256" key="3">
    <source>
        <dbReference type="SAM" id="SignalP"/>
    </source>
</evidence>
<accession>A0A2Y9BX29</accession>
<feature type="region of interest" description="Disordered" evidence="2">
    <location>
        <begin position="33"/>
        <end position="53"/>
    </location>
</feature>
<dbReference type="PANTHER" id="PTHR30290:SF38">
    <property type="entry name" value="D,D-DIPEPTIDE-BINDING PERIPLASMIC PROTEIN DDPA-RELATED"/>
    <property type="match status" value="1"/>
</dbReference>
<evidence type="ECO:0000313" key="6">
    <source>
        <dbReference type="Proteomes" id="UP000250222"/>
    </source>
</evidence>
<feature type="domain" description="Solute-binding protein family 5" evidence="4">
    <location>
        <begin position="112"/>
        <end position="448"/>
    </location>
</feature>
<dbReference type="AlphaFoldDB" id="A0A2Y9BX29"/>
<dbReference type="GO" id="GO:0043190">
    <property type="term" value="C:ATP-binding cassette (ABC) transporter complex"/>
    <property type="evidence" value="ECO:0007669"/>
    <property type="project" value="InterPro"/>
</dbReference>
<keyword evidence="6" id="KW-1185">Reference proteome</keyword>
<sequence length="537" mass="58069">MRTLSFTRPRRAVGLTAAVLAGALALTACGGGDADEPDTGATGSGTTPAGEVDPDAIIEAGISYPLSGGFDPMTTSGAVTVAANWHTLEGLTELDPVTREVYAALGAELPEQIDDTTWQVTLRDGAVFHNGDPVTTDDVVYSFERVMDPANNSLYVSFIDFIESVEAVDETMVQINLEHPFSLTPERLSVVKIVPQAVVEADYEAFNALPTGTGPYVLTSATPDDAITFERFEDYTGPRPAQAAGMNWNLLADAAARVTAMSSGTVHAIEDVPYIDVPALEGQVDVESVQSFGLLFMMFNTDLEPFDDVRVRQAFHHALDLDSIIETGMLGNATAATSFLPEDHPNYTEAETVYSYDPERAQELLAEAGVESLAVTLLTTDTGWVADVAPLIKEDLDAVGINTTLDIGQSGGQYTKVDNGELEVMVAPGDPSVFGNDPDLLMRWWFGDNVWPQDRYRWDDTPEYAELTAILDEAVRTEGEEQQQLWNQAFDLIAEQAVLYPLFHRQLPTAWSSEDLVGFAPVPLTGLSFLDVGVVAE</sequence>
<evidence type="ECO:0000313" key="5">
    <source>
        <dbReference type="EMBL" id="SSA40102.1"/>
    </source>
</evidence>
<dbReference type="Gene3D" id="3.40.190.10">
    <property type="entry name" value="Periplasmic binding protein-like II"/>
    <property type="match status" value="1"/>
</dbReference>
<dbReference type="PANTHER" id="PTHR30290">
    <property type="entry name" value="PERIPLASMIC BINDING COMPONENT OF ABC TRANSPORTER"/>
    <property type="match status" value="1"/>
</dbReference>
<gene>
    <name evidence="5" type="ORF">SAMN05216184_10416</name>
</gene>
<dbReference type="InterPro" id="IPR000914">
    <property type="entry name" value="SBP_5_dom"/>
</dbReference>
<feature type="compositionally biased region" description="Low complexity" evidence="2">
    <location>
        <begin position="39"/>
        <end position="50"/>
    </location>
</feature>
<dbReference type="CDD" id="cd00995">
    <property type="entry name" value="PBP2_NikA_DppA_OppA_like"/>
    <property type="match status" value="1"/>
</dbReference>
<dbReference type="PROSITE" id="PS51257">
    <property type="entry name" value="PROKAR_LIPOPROTEIN"/>
    <property type="match status" value="1"/>
</dbReference>
<dbReference type="Gene3D" id="3.90.76.10">
    <property type="entry name" value="Dipeptide-binding Protein, Domain 1"/>
    <property type="match status" value="1"/>
</dbReference>
<dbReference type="GO" id="GO:1904680">
    <property type="term" value="F:peptide transmembrane transporter activity"/>
    <property type="evidence" value="ECO:0007669"/>
    <property type="project" value="TreeGrafter"/>
</dbReference>
<evidence type="ECO:0000256" key="2">
    <source>
        <dbReference type="SAM" id="MobiDB-lite"/>
    </source>
</evidence>
<dbReference type="RefSeq" id="WP_110851961.1">
    <property type="nucleotide sequence ID" value="NZ_QKLZ01000004.1"/>
</dbReference>
<feature type="signal peptide" evidence="3">
    <location>
        <begin position="1"/>
        <end position="30"/>
    </location>
</feature>
<dbReference type="SUPFAM" id="SSF53850">
    <property type="entry name" value="Periplasmic binding protein-like II"/>
    <property type="match status" value="1"/>
</dbReference>
<keyword evidence="1 3" id="KW-0732">Signal</keyword>
<organism evidence="5 6">
    <name type="scientific">Georgenia satyanarayanai</name>
    <dbReference type="NCBI Taxonomy" id="860221"/>
    <lineage>
        <taxon>Bacteria</taxon>
        <taxon>Bacillati</taxon>
        <taxon>Actinomycetota</taxon>
        <taxon>Actinomycetes</taxon>
        <taxon>Micrococcales</taxon>
        <taxon>Bogoriellaceae</taxon>
        <taxon>Georgenia</taxon>
    </lineage>
</organism>
<dbReference type="InterPro" id="IPR030678">
    <property type="entry name" value="Peptide/Ni-bd"/>
</dbReference>
<protein>
    <submittedName>
        <fullName evidence="5">Peptide/nickel transport system substrate-binding protein</fullName>
    </submittedName>
</protein>
<proteinExistence type="predicted"/>
<dbReference type="InterPro" id="IPR039424">
    <property type="entry name" value="SBP_5"/>
</dbReference>
<dbReference type="OrthoDB" id="3225986at2"/>
<dbReference type="Proteomes" id="UP000250222">
    <property type="component" value="Unassembled WGS sequence"/>
</dbReference>
<reference evidence="5 6" key="1">
    <citation type="submission" date="2016-10" db="EMBL/GenBank/DDBJ databases">
        <authorList>
            <person name="Cai Z."/>
        </authorList>
    </citation>
    <scope>NUCLEOTIDE SEQUENCE [LARGE SCALE GENOMIC DNA]</scope>
    <source>
        <strain evidence="5 6">CGMCC 1.10826</strain>
    </source>
</reference>
<dbReference type="GO" id="GO:0015833">
    <property type="term" value="P:peptide transport"/>
    <property type="evidence" value="ECO:0007669"/>
    <property type="project" value="TreeGrafter"/>
</dbReference>
<dbReference type="PIRSF" id="PIRSF002741">
    <property type="entry name" value="MppA"/>
    <property type="match status" value="1"/>
</dbReference>
<feature type="chain" id="PRO_5039714586" evidence="3">
    <location>
        <begin position="31"/>
        <end position="537"/>
    </location>
</feature>
<name>A0A2Y9BX29_9MICO</name>
<dbReference type="GO" id="GO:0042597">
    <property type="term" value="C:periplasmic space"/>
    <property type="evidence" value="ECO:0007669"/>
    <property type="project" value="UniProtKB-ARBA"/>
</dbReference>
<evidence type="ECO:0000256" key="1">
    <source>
        <dbReference type="ARBA" id="ARBA00022729"/>
    </source>
</evidence>